<evidence type="ECO:0000256" key="1">
    <source>
        <dbReference type="SAM" id="MobiDB-lite"/>
    </source>
</evidence>
<feature type="region of interest" description="Disordered" evidence="1">
    <location>
        <begin position="103"/>
        <end position="140"/>
    </location>
</feature>
<accession>A0A0V0TVF4</accession>
<evidence type="ECO:0000313" key="2">
    <source>
        <dbReference type="EMBL" id="KRX42971.1"/>
    </source>
</evidence>
<proteinExistence type="predicted"/>
<dbReference type="STRING" id="144512.A0A0V0TVF4"/>
<name>A0A0V0TVF4_9BILA</name>
<feature type="compositionally biased region" description="Basic residues" evidence="1">
    <location>
        <begin position="104"/>
        <end position="113"/>
    </location>
</feature>
<dbReference type="AlphaFoldDB" id="A0A0V0TVF4"/>
<comment type="caution">
    <text evidence="2">The sequence shown here is derived from an EMBL/GenBank/DDBJ whole genome shotgun (WGS) entry which is preliminary data.</text>
</comment>
<feature type="compositionally biased region" description="Basic and acidic residues" evidence="1">
    <location>
        <begin position="122"/>
        <end position="140"/>
    </location>
</feature>
<gene>
    <name evidence="2" type="ORF">T05_10545</name>
</gene>
<sequence>MGSDSLVYLADVIIFCKTADENTARLREVFRRLRSGRHRLACRSCGSSGVGVVLPQIRQRLCECRRTFRLLEKGAEWDWSKACQSSFDAVNCAGPRISGLLSAVHHRRGRQRRPPWGGAEPKGSETRKSRGVIESHADQG</sequence>
<protein>
    <submittedName>
        <fullName evidence="2">Uncharacterized protein</fullName>
    </submittedName>
</protein>
<reference evidence="2 3" key="1">
    <citation type="submission" date="2015-01" db="EMBL/GenBank/DDBJ databases">
        <title>Evolution of Trichinella species and genotypes.</title>
        <authorList>
            <person name="Korhonen P.K."/>
            <person name="Edoardo P."/>
            <person name="Giuseppe L.R."/>
            <person name="Gasser R.B."/>
        </authorList>
    </citation>
    <scope>NUCLEOTIDE SEQUENCE [LARGE SCALE GENOMIC DNA]</scope>
    <source>
        <strain evidence="2">ISS417</strain>
    </source>
</reference>
<evidence type="ECO:0000313" key="3">
    <source>
        <dbReference type="Proteomes" id="UP000055048"/>
    </source>
</evidence>
<dbReference type="EMBL" id="JYDJ01000130">
    <property type="protein sequence ID" value="KRX42971.1"/>
    <property type="molecule type" value="Genomic_DNA"/>
</dbReference>
<organism evidence="2 3">
    <name type="scientific">Trichinella murrelli</name>
    <dbReference type="NCBI Taxonomy" id="144512"/>
    <lineage>
        <taxon>Eukaryota</taxon>
        <taxon>Metazoa</taxon>
        <taxon>Ecdysozoa</taxon>
        <taxon>Nematoda</taxon>
        <taxon>Enoplea</taxon>
        <taxon>Dorylaimia</taxon>
        <taxon>Trichinellida</taxon>
        <taxon>Trichinellidae</taxon>
        <taxon>Trichinella</taxon>
    </lineage>
</organism>
<dbReference type="Proteomes" id="UP000055048">
    <property type="component" value="Unassembled WGS sequence"/>
</dbReference>
<keyword evidence="3" id="KW-1185">Reference proteome</keyword>